<evidence type="ECO:0000313" key="1">
    <source>
        <dbReference type="EMBL" id="SDC33881.1"/>
    </source>
</evidence>
<dbReference type="STRING" id="1814289.SAMN05216410_1672"/>
<sequence>MPPSVDLTLVILAAEDPAALASFYEAVTGWVRDVDSPV</sequence>
<evidence type="ECO:0008006" key="3">
    <source>
        <dbReference type="Google" id="ProtNLM"/>
    </source>
</evidence>
<keyword evidence="2" id="KW-1185">Reference proteome</keyword>
<accession>A0A1G6KSX2</accession>
<reference evidence="1 2" key="1">
    <citation type="submission" date="2016-09" db="EMBL/GenBank/DDBJ databases">
        <authorList>
            <person name="Capua I."/>
            <person name="De Benedictis P."/>
            <person name="Joannis T."/>
            <person name="Lombin L.H."/>
            <person name="Cattoli G."/>
        </authorList>
    </citation>
    <scope>NUCLEOTIDE SEQUENCE [LARGE SCALE GENOMIC DNA]</scope>
    <source>
        <strain evidence="1 2">ISLP-3</strain>
    </source>
</reference>
<organism evidence="1 2">
    <name type="scientific">Sanguibacter gelidistatuariae</name>
    <dbReference type="NCBI Taxonomy" id="1814289"/>
    <lineage>
        <taxon>Bacteria</taxon>
        <taxon>Bacillati</taxon>
        <taxon>Actinomycetota</taxon>
        <taxon>Actinomycetes</taxon>
        <taxon>Micrococcales</taxon>
        <taxon>Sanguibacteraceae</taxon>
        <taxon>Sanguibacter</taxon>
    </lineage>
</organism>
<protein>
    <recommendedName>
        <fullName evidence="3">Glyoxalase-like domain-containing protein</fullName>
    </recommendedName>
</protein>
<dbReference type="AlphaFoldDB" id="A0A1G6KSX2"/>
<proteinExistence type="predicted"/>
<evidence type="ECO:0000313" key="2">
    <source>
        <dbReference type="Proteomes" id="UP000199039"/>
    </source>
</evidence>
<gene>
    <name evidence="1" type="ORF">SAMN05216410_1672</name>
</gene>
<dbReference type="Proteomes" id="UP000199039">
    <property type="component" value="Unassembled WGS sequence"/>
</dbReference>
<dbReference type="EMBL" id="FMYH01000002">
    <property type="protein sequence ID" value="SDC33881.1"/>
    <property type="molecule type" value="Genomic_DNA"/>
</dbReference>
<name>A0A1G6KSX2_9MICO</name>